<proteinExistence type="predicted"/>
<organism evidence="1 2">
    <name type="scientific">Inconstantimicrobium mannanitabidum</name>
    <dbReference type="NCBI Taxonomy" id="1604901"/>
    <lineage>
        <taxon>Bacteria</taxon>
        <taxon>Bacillati</taxon>
        <taxon>Bacillota</taxon>
        <taxon>Clostridia</taxon>
        <taxon>Eubacteriales</taxon>
        <taxon>Clostridiaceae</taxon>
        <taxon>Inconstantimicrobium</taxon>
    </lineage>
</organism>
<gene>
    <name evidence="1" type="ORF">rsdtw13_27680</name>
</gene>
<accession>A0ACB5REF7</accession>
<evidence type="ECO:0000313" key="2">
    <source>
        <dbReference type="Proteomes" id="UP001058074"/>
    </source>
</evidence>
<reference evidence="1" key="1">
    <citation type="journal article" date="2025" name="Int. J. Syst. Evol. Microbiol.">
        <title>Inconstantimicrobium mannanitabidum sp. nov., a novel member of the family Clostridiaceae isolated from anoxic soil under the treatment of reductive soil disinfestation.</title>
        <authorList>
            <person name="Ueki A."/>
            <person name="Tonouchi A."/>
            <person name="Honma S."/>
            <person name="Kaku N."/>
            <person name="Ueki K."/>
        </authorList>
    </citation>
    <scope>NUCLEOTIDE SEQUENCE</scope>
    <source>
        <strain evidence="1">TW13</strain>
    </source>
</reference>
<protein>
    <submittedName>
        <fullName evidence="1">AraC family transcriptional regulator</fullName>
    </submittedName>
</protein>
<evidence type="ECO:0000313" key="1">
    <source>
        <dbReference type="EMBL" id="GKX67510.1"/>
    </source>
</evidence>
<comment type="caution">
    <text evidence="1">The sequence shown here is derived from an EMBL/GenBank/DDBJ whole genome shotgun (WGS) entry which is preliminary data.</text>
</comment>
<name>A0ACB5REF7_9CLOT</name>
<dbReference type="EMBL" id="BROD01000001">
    <property type="protein sequence ID" value="GKX67510.1"/>
    <property type="molecule type" value="Genomic_DNA"/>
</dbReference>
<dbReference type="Proteomes" id="UP001058074">
    <property type="component" value="Unassembled WGS sequence"/>
</dbReference>
<keyword evidence="2" id="KW-1185">Reference proteome</keyword>
<sequence>MDWINSMQNAINYMEENILEEINYDKIAQQAYSSTYHFQRMFSMLTGFTVGEYIRNRRLTLAAQELSFSDAKVTDIAFKYGYETSEAFTKAFQRLHGVTPTVARQSGVNLKSFGRLSIQIVMKGEKEMNYKIVEKEAFKVFGLDFKTNVIDGQCYKDIPKFWAKCAEEGLAQKIVKIAGKPDNGLLDVGVIFDHNPQDGSMRYMIACDVPETDIPSEFKVLEIPSLTWAIFQVDGDTDEDIHEVWRRIGSEWFPASNYEHADAPELERYYGNRDTGSRCEIWIPVIKKSI</sequence>